<evidence type="ECO:0000313" key="3">
    <source>
        <dbReference type="Proteomes" id="UP000521872"/>
    </source>
</evidence>
<reference evidence="2 3" key="1">
    <citation type="submission" date="2019-12" db="EMBL/GenBank/DDBJ databases">
        <authorList>
            <person name="Floudas D."/>
            <person name="Bentzer J."/>
            <person name="Ahren D."/>
            <person name="Johansson T."/>
            <person name="Persson P."/>
            <person name="Tunlid A."/>
        </authorList>
    </citation>
    <scope>NUCLEOTIDE SEQUENCE [LARGE SCALE GENOMIC DNA]</scope>
    <source>
        <strain evidence="2 3">CBS 102.39</strain>
    </source>
</reference>
<protein>
    <submittedName>
        <fullName evidence="2">Uncharacterized protein</fullName>
    </submittedName>
</protein>
<comment type="caution">
    <text evidence="2">The sequence shown here is derived from an EMBL/GenBank/DDBJ whole genome shotgun (WGS) entry which is preliminary data.</text>
</comment>
<gene>
    <name evidence="2" type="ORF">D9613_000192</name>
</gene>
<dbReference type="EMBL" id="JAACJL010000015">
    <property type="protein sequence ID" value="KAF4621427.1"/>
    <property type="molecule type" value="Genomic_DNA"/>
</dbReference>
<dbReference type="AlphaFoldDB" id="A0A8H4R448"/>
<accession>A0A8H4R448</accession>
<feature type="transmembrane region" description="Helical" evidence="1">
    <location>
        <begin position="173"/>
        <end position="193"/>
    </location>
</feature>
<evidence type="ECO:0000313" key="2">
    <source>
        <dbReference type="EMBL" id="KAF4621427.1"/>
    </source>
</evidence>
<keyword evidence="1" id="KW-0812">Transmembrane</keyword>
<proteinExistence type="predicted"/>
<dbReference type="Proteomes" id="UP000521872">
    <property type="component" value="Unassembled WGS sequence"/>
</dbReference>
<keyword evidence="3" id="KW-1185">Reference proteome</keyword>
<organism evidence="2 3">
    <name type="scientific">Agrocybe pediades</name>
    <dbReference type="NCBI Taxonomy" id="84607"/>
    <lineage>
        <taxon>Eukaryota</taxon>
        <taxon>Fungi</taxon>
        <taxon>Dikarya</taxon>
        <taxon>Basidiomycota</taxon>
        <taxon>Agaricomycotina</taxon>
        <taxon>Agaricomycetes</taxon>
        <taxon>Agaricomycetidae</taxon>
        <taxon>Agaricales</taxon>
        <taxon>Agaricineae</taxon>
        <taxon>Strophariaceae</taxon>
        <taxon>Agrocybe</taxon>
    </lineage>
</organism>
<evidence type="ECO:0000256" key="1">
    <source>
        <dbReference type="SAM" id="Phobius"/>
    </source>
</evidence>
<sequence length="201" mass="22915">MQSYEEQESEPKGSAYQAIPMYDQSSHTTTRRAFATATPEAGSHVVPLNYKFHGTLRQQDPTLIYIPCDIFEGPAQECFELFLQDLCKEYPDMGALNPRQLEFWVPKEPLPMNVTVTEDWKQTMITERNFRKILRPLSLSDQISVDNENLVHLIITGGGQKPVIANSDHDTRVGLIIMFSIMAFFLIFMWMLIQGGLLTPS</sequence>
<keyword evidence="1" id="KW-1133">Transmembrane helix</keyword>
<name>A0A8H4R448_9AGAR</name>
<keyword evidence="1" id="KW-0472">Membrane</keyword>